<sequence>MEGRDDSSRFMSFPTMTLRDMSSSLAFFSANQSPFFSPSSPTGRIASSGHSNVLSSHVNLRCQSMGNFDPGSLETDIRFFMPDTSQRPAPRGSEESSKGDHTSSSTSISNSIGSALTYPGRNVDSVYRDKQTRNSRSNGESFTLNSSSLSSNRVRSCDVFIGLHGRKPSLIRFSNWLCTELECQGISCFMSDRARCRNLHSHSIVENAMDVSSFGVVILTRKSFKNPYTIEELRFFASKKNLVPVFFDLGPDDCLVRDIIEKGGELWEKHGGELWVVYGGLEKEWREAVNAISRANEPKLESRDGNWRDCILSAVSLLATKLGRRSVVERLAKWREKAGKDEFPFP</sequence>
<comment type="caution">
    <text evidence="1">The sequence shown here is derived from an EMBL/GenBank/DDBJ whole genome shotgun (WGS) entry which is preliminary data.</text>
</comment>
<name>A0ACB9NQ67_9MYRT</name>
<organism evidence="1 2">
    <name type="scientific">Melastoma candidum</name>
    <dbReference type="NCBI Taxonomy" id="119954"/>
    <lineage>
        <taxon>Eukaryota</taxon>
        <taxon>Viridiplantae</taxon>
        <taxon>Streptophyta</taxon>
        <taxon>Embryophyta</taxon>
        <taxon>Tracheophyta</taxon>
        <taxon>Spermatophyta</taxon>
        <taxon>Magnoliopsida</taxon>
        <taxon>eudicotyledons</taxon>
        <taxon>Gunneridae</taxon>
        <taxon>Pentapetalae</taxon>
        <taxon>rosids</taxon>
        <taxon>malvids</taxon>
        <taxon>Myrtales</taxon>
        <taxon>Melastomataceae</taxon>
        <taxon>Melastomatoideae</taxon>
        <taxon>Melastomateae</taxon>
        <taxon>Melastoma</taxon>
    </lineage>
</organism>
<reference evidence="2" key="1">
    <citation type="journal article" date="2023" name="Front. Plant Sci.">
        <title>Chromosomal-level genome assembly of Melastoma candidum provides insights into trichome evolution.</title>
        <authorList>
            <person name="Zhong Y."/>
            <person name="Wu W."/>
            <person name="Sun C."/>
            <person name="Zou P."/>
            <person name="Liu Y."/>
            <person name="Dai S."/>
            <person name="Zhou R."/>
        </authorList>
    </citation>
    <scope>NUCLEOTIDE SEQUENCE [LARGE SCALE GENOMIC DNA]</scope>
</reference>
<dbReference type="EMBL" id="CM042886">
    <property type="protein sequence ID" value="KAI4338680.1"/>
    <property type="molecule type" value="Genomic_DNA"/>
</dbReference>
<dbReference type="Proteomes" id="UP001057402">
    <property type="component" value="Chromosome 7"/>
</dbReference>
<keyword evidence="2" id="KW-1185">Reference proteome</keyword>
<protein>
    <submittedName>
        <fullName evidence="1">Uncharacterized protein</fullName>
    </submittedName>
</protein>
<evidence type="ECO:0000313" key="1">
    <source>
        <dbReference type="EMBL" id="KAI4338680.1"/>
    </source>
</evidence>
<evidence type="ECO:0000313" key="2">
    <source>
        <dbReference type="Proteomes" id="UP001057402"/>
    </source>
</evidence>
<proteinExistence type="predicted"/>
<gene>
    <name evidence="1" type="ORF">MLD38_023706</name>
</gene>
<accession>A0ACB9NQ67</accession>